<evidence type="ECO:0000256" key="1">
    <source>
        <dbReference type="ARBA" id="ARBA00000085"/>
    </source>
</evidence>
<dbReference type="InterPro" id="IPR004358">
    <property type="entry name" value="Sig_transdc_His_kin-like_C"/>
</dbReference>
<dbReference type="SUPFAM" id="SSF55874">
    <property type="entry name" value="ATPase domain of HSP90 chaperone/DNA topoisomerase II/histidine kinase"/>
    <property type="match status" value="1"/>
</dbReference>
<evidence type="ECO:0000313" key="19">
    <source>
        <dbReference type="Proteomes" id="UP000279029"/>
    </source>
</evidence>
<keyword evidence="19" id="KW-1185">Reference proteome</keyword>
<dbReference type="SMART" id="SM00448">
    <property type="entry name" value="REC"/>
    <property type="match status" value="1"/>
</dbReference>
<dbReference type="OrthoDB" id="9809348at2"/>
<dbReference type="SUPFAM" id="SSF47384">
    <property type="entry name" value="Homodimeric domain of signal transducing histidine kinase"/>
    <property type="match status" value="1"/>
</dbReference>
<evidence type="ECO:0000256" key="4">
    <source>
        <dbReference type="ARBA" id="ARBA00018672"/>
    </source>
</evidence>
<dbReference type="InterPro" id="IPR035965">
    <property type="entry name" value="PAS-like_dom_sf"/>
</dbReference>
<feature type="modified residue" description="4-aspartylphosphate" evidence="15">
    <location>
        <position position="595"/>
    </location>
</feature>
<evidence type="ECO:0000256" key="2">
    <source>
        <dbReference type="ARBA" id="ARBA00006402"/>
    </source>
</evidence>
<dbReference type="FunFam" id="1.10.287.130:FF:000002">
    <property type="entry name" value="Two-component osmosensing histidine kinase"/>
    <property type="match status" value="1"/>
</dbReference>
<dbReference type="SMART" id="SM00091">
    <property type="entry name" value="PAS"/>
    <property type="match status" value="2"/>
</dbReference>
<reference evidence="18 19" key="1">
    <citation type="submission" date="2018-09" db="EMBL/GenBank/DDBJ databases">
        <authorList>
            <person name="Postec A."/>
        </authorList>
    </citation>
    <scope>NUCLEOTIDE SEQUENCE [LARGE SCALE GENOMIC DNA]</scope>
    <source>
        <strain evidence="18">70B-A</strain>
    </source>
</reference>
<dbReference type="InterPro" id="IPR003594">
    <property type="entry name" value="HATPase_dom"/>
</dbReference>
<evidence type="ECO:0000313" key="18">
    <source>
        <dbReference type="EMBL" id="VDN49003.1"/>
    </source>
</evidence>
<comment type="catalytic activity">
    <reaction evidence="1">
        <text>ATP + protein L-histidine = ADP + protein N-phospho-L-histidine.</text>
        <dbReference type="EC" id="2.7.13.3"/>
    </reaction>
</comment>
<feature type="domain" description="Response regulatory" evidence="17">
    <location>
        <begin position="545"/>
        <end position="662"/>
    </location>
</feature>
<evidence type="ECO:0000256" key="11">
    <source>
        <dbReference type="ARBA" id="ARBA00024867"/>
    </source>
</evidence>
<evidence type="ECO:0000256" key="6">
    <source>
        <dbReference type="ARBA" id="ARBA00022679"/>
    </source>
</evidence>
<evidence type="ECO:0000259" key="17">
    <source>
        <dbReference type="PROSITE" id="PS50110"/>
    </source>
</evidence>
<dbReference type="Proteomes" id="UP000279029">
    <property type="component" value="Chromosome"/>
</dbReference>
<gene>
    <name evidence="18" type="ORF">PATL70BA_3085</name>
</gene>
<keyword evidence="5 15" id="KW-0597">Phosphoprotein</keyword>
<dbReference type="Pfam" id="PF00072">
    <property type="entry name" value="Response_reg"/>
    <property type="match status" value="1"/>
</dbReference>
<feature type="domain" description="Histidine kinase" evidence="16">
    <location>
        <begin position="288"/>
        <end position="509"/>
    </location>
</feature>
<keyword evidence="8" id="KW-0418">Kinase</keyword>
<evidence type="ECO:0000256" key="5">
    <source>
        <dbReference type="ARBA" id="ARBA00022553"/>
    </source>
</evidence>
<dbReference type="InterPro" id="IPR001789">
    <property type="entry name" value="Sig_transdc_resp-reg_receiver"/>
</dbReference>
<evidence type="ECO:0000256" key="12">
    <source>
        <dbReference type="ARBA" id="ARBA00064003"/>
    </source>
</evidence>
<dbReference type="CDD" id="cd00082">
    <property type="entry name" value="HisKA"/>
    <property type="match status" value="1"/>
</dbReference>
<dbReference type="Gene3D" id="3.30.565.10">
    <property type="entry name" value="Histidine kinase-like ATPase, C-terminal domain"/>
    <property type="match status" value="1"/>
</dbReference>
<dbReference type="CDD" id="cd17546">
    <property type="entry name" value="REC_hyHK_CKI1_RcsC-like"/>
    <property type="match status" value="1"/>
</dbReference>
<evidence type="ECO:0000256" key="15">
    <source>
        <dbReference type="PROSITE-ProRule" id="PRU00169"/>
    </source>
</evidence>
<comment type="subunit">
    <text evidence="12">At low DSF concentrations, interacts with RpfF.</text>
</comment>
<evidence type="ECO:0000256" key="7">
    <source>
        <dbReference type="ARBA" id="ARBA00022741"/>
    </source>
</evidence>
<dbReference type="SUPFAM" id="SSF52172">
    <property type="entry name" value="CheY-like"/>
    <property type="match status" value="1"/>
</dbReference>
<evidence type="ECO:0000256" key="13">
    <source>
        <dbReference type="ARBA" id="ARBA00068150"/>
    </source>
</evidence>
<organism evidence="18 19">
    <name type="scientific">Petrocella atlantisensis</name>
    <dbReference type="NCBI Taxonomy" id="2173034"/>
    <lineage>
        <taxon>Bacteria</taxon>
        <taxon>Bacillati</taxon>
        <taxon>Bacillota</taxon>
        <taxon>Clostridia</taxon>
        <taxon>Lachnospirales</taxon>
        <taxon>Vallitaleaceae</taxon>
        <taxon>Petrocella</taxon>
    </lineage>
</organism>
<sequence>MKKNMDYYNILEALGDGVITVNEHNEIEYINKKAIEVIGNQPEPMDDIARFFRVKTDEKGEIIKNIIDEVKASGITRGLERGAYIMVPNVGKRYMSASITRIQVQNLYQVVLSIRDVTNLIQLENEHIEQKNNLEIINDALPLGLVVVDEDRKVIKINRYISHNFDVKQAQAGEALLGNLLRCSNAKDKLCGLSEGCADCKMRQSVHALYEDSQDYLSNRLQFKHTIFDKNIYRDYQLGFVKIMSHDEIQTLIIIQDITEQVNYEKRIKKAKDDAIEANRLKSEFLSNMSHEIRTPLNGIIGMVDLTRRYLTDPSLIENLDIAKSSSMNLLNIINSILDISKIEAGKLTLFKKPFCIDRLFEEVYKENLFKAQEKNIDFNLQICPTAMGRVIGDRIRLKQVLTNLVDNAIKFTDVGEVMMHYCFSMIGSNKLELRVHVKDTGIGISEDFKANLFESFTQADGSYTRKKGGTGLGLTISKKIIRLFGGNLTVKSEEGMGSDFYFSIPLDVETESGQEIEAYYRRLDTLYEPFYKQELSETQHKKGRILVIEDDEINRRIISKQLVLDGHTVDVAENGKIGVNEVEKNLAYDVIFMDIQMPVMSGLEAVDIIRRSDKGRKATIIALTALALKEDRDVIMKHNFDLYITKPIQLQKISEMVHALMDGDKRILHDVRYNEALVIMHDDVKTERVSTVETILEKIRYLYKEKDSNEITAQAQKLVDYFERSGQDELRILAFKLVMATRKEKWDNILDFVEKIALDLT</sequence>
<name>A0A3P7PG26_9FIRM</name>
<dbReference type="RefSeq" id="WP_125138053.1">
    <property type="nucleotide sequence ID" value="NZ_LR130778.1"/>
</dbReference>
<keyword evidence="9" id="KW-0067">ATP-binding</keyword>
<dbReference type="PRINTS" id="PR00344">
    <property type="entry name" value="BCTRLSENSOR"/>
</dbReference>
<dbReference type="EMBL" id="LR130778">
    <property type="protein sequence ID" value="VDN49003.1"/>
    <property type="molecule type" value="Genomic_DNA"/>
</dbReference>
<protein>
    <recommendedName>
        <fullName evidence="14">Circadian input-output histidine kinase CikA</fullName>
        <ecNumber evidence="3">2.7.13.3</ecNumber>
    </recommendedName>
    <alternativeName>
        <fullName evidence="13">Sensory/regulatory protein RpfC</fullName>
    </alternativeName>
    <alternativeName>
        <fullName evidence="4">Stage 0 sporulation protein A homolog</fullName>
    </alternativeName>
</protein>
<dbReference type="PROSITE" id="PS50109">
    <property type="entry name" value="HIS_KIN"/>
    <property type="match status" value="1"/>
</dbReference>
<evidence type="ECO:0000256" key="14">
    <source>
        <dbReference type="ARBA" id="ARBA00074306"/>
    </source>
</evidence>
<dbReference type="InterPro" id="IPR005467">
    <property type="entry name" value="His_kinase_dom"/>
</dbReference>
<dbReference type="Pfam" id="PF00512">
    <property type="entry name" value="HisKA"/>
    <property type="match status" value="1"/>
</dbReference>
<evidence type="ECO:0000256" key="10">
    <source>
        <dbReference type="ARBA" id="ARBA00023012"/>
    </source>
</evidence>
<dbReference type="Gene3D" id="3.30.450.20">
    <property type="entry name" value="PAS domain"/>
    <property type="match status" value="1"/>
</dbReference>
<proteinExistence type="inferred from homology"/>
<dbReference type="PANTHER" id="PTHR43047">
    <property type="entry name" value="TWO-COMPONENT HISTIDINE PROTEIN KINASE"/>
    <property type="match status" value="1"/>
</dbReference>
<dbReference type="SMART" id="SM00388">
    <property type="entry name" value="HisKA"/>
    <property type="match status" value="1"/>
</dbReference>
<dbReference type="InterPro" id="IPR011006">
    <property type="entry name" value="CheY-like_superfamily"/>
</dbReference>
<evidence type="ECO:0000259" key="16">
    <source>
        <dbReference type="PROSITE" id="PS50109"/>
    </source>
</evidence>
<dbReference type="Gene3D" id="3.40.50.2300">
    <property type="match status" value="1"/>
</dbReference>
<dbReference type="CDD" id="cd16922">
    <property type="entry name" value="HATPase_EvgS-ArcB-TorS-like"/>
    <property type="match status" value="1"/>
</dbReference>
<dbReference type="PROSITE" id="PS50110">
    <property type="entry name" value="RESPONSE_REGULATORY"/>
    <property type="match status" value="1"/>
</dbReference>
<dbReference type="FunFam" id="3.30.565.10:FF:000010">
    <property type="entry name" value="Sensor histidine kinase RcsC"/>
    <property type="match status" value="1"/>
</dbReference>
<dbReference type="InterPro" id="IPR036097">
    <property type="entry name" value="HisK_dim/P_sf"/>
</dbReference>
<keyword evidence="6" id="KW-0808">Transferase</keyword>
<dbReference type="AlphaFoldDB" id="A0A3P7PG26"/>
<comment type="similarity">
    <text evidence="2">In the N-terminal section; belongs to the phytochrome family.</text>
</comment>
<dbReference type="SMART" id="SM00387">
    <property type="entry name" value="HATPase_c"/>
    <property type="match status" value="1"/>
</dbReference>
<dbReference type="Gene3D" id="1.10.287.130">
    <property type="match status" value="1"/>
</dbReference>
<dbReference type="GO" id="GO:0000155">
    <property type="term" value="F:phosphorelay sensor kinase activity"/>
    <property type="evidence" value="ECO:0007669"/>
    <property type="project" value="InterPro"/>
</dbReference>
<dbReference type="KEGG" id="cbar:PATL70BA_3085"/>
<dbReference type="InterPro" id="IPR003661">
    <property type="entry name" value="HisK_dim/P_dom"/>
</dbReference>
<accession>A0A3P7PG26</accession>
<evidence type="ECO:0000256" key="9">
    <source>
        <dbReference type="ARBA" id="ARBA00022840"/>
    </source>
</evidence>
<comment type="function">
    <text evidence="11">May play the central regulatory role in sporulation. It may be an element of the effector pathway responsible for the activation of sporulation genes in response to nutritional stress. Spo0A may act in concert with spo0H (a sigma factor) to control the expression of some genes that are critical to the sporulation process.</text>
</comment>
<keyword evidence="10" id="KW-0902">Two-component regulatory system</keyword>
<dbReference type="Pfam" id="PF13188">
    <property type="entry name" value="PAS_8"/>
    <property type="match status" value="1"/>
</dbReference>
<evidence type="ECO:0000256" key="8">
    <source>
        <dbReference type="ARBA" id="ARBA00022777"/>
    </source>
</evidence>
<keyword evidence="7" id="KW-0547">Nucleotide-binding</keyword>
<evidence type="ECO:0000256" key="3">
    <source>
        <dbReference type="ARBA" id="ARBA00012438"/>
    </source>
</evidence>
<dbReference type="InterPro" id="IPR000014">
    <property type="entry name" value="PAS"/>
</dbReference>
<dbReference type="GO" id="GO:0005524">
    <property type="term" value="F:ATP binding"/>
    <property type="evidence" value="ECO:0007669"/>
    <property type="project" value="UniProtKB-KW"/>
</dbReference>
<dbReference type="InterPro" id="IPR036890">
    <property type="entry name" value="HATPase_C_sf"/>
</dbReference>
<dbReference type="EC" id="2.7.13.3" evidence="3"/>
<dbReference type="Pfam" id="PF02518">
    <property type="entry name" value="HATPase_c"/>
    <property type="match status" value="1"/>
</dbReference>
<dbReference type="SUPFAM" id="SSF55785">
    <property type="entry name" value="PYP-like sensor domain (PAS domain)"/>
    <property type="match status" value="2"/>
</dbReference>